<evidence type="ECO:0000313" key="9">
    <source>
        <dbReference type="Proteomes" id="UP000254425"/>
    </source>
</evidence>
<evidence type="ECO:0000259" key="7">
    <source>
        <dbReference type="PROSITE" id="PS50011"/>
    </source>
</evidence>
<dbReference type="SUPFAM" id="SSF56112">
    <property type="entry name" value="Protein kinase-like (PK-like)"/>
    <property type="match status" value="1"/>
</dbReference>
<dbReference type="SMART" id="SM00220">
    <property type="entry name" value="S_TKc"/>
    <property type="match status" value="1"/>
</dbReference>
<dbReference type="InterPro" id="IPR050660">
    <property type="entry name" value="NEK_Ser/Thr_kinase"/>
</dbReference>
<dbReference type="KEGG" id="sarm:DVA86_27900"/>
<keyword evidence="4" id="KW-0547">Nucleotide-binding</keyword>
<keyword evidence="3" id="KW-0808">Transferase</keyword>
<dbReference type="PANTHER" id="PTHR43671">
    <property type="entry name" value="SERINE/THREONINE-PROTEIN KINASE NEK"/>
    <property type="match status" value="1"/>
</dbReference>
<dbReference type="FunFam" id="1.10.510.10:FF:000021">
    <property type="entry name" value="Serine/threonine protein kinase"/>
    <property type="match status" value="1"/>
</dbReference>
<organism evidence="8 9">
    <name type="scientific">Streptomyces armeniacus</name>
    <dbReference type="NCBI Taxonomy" id="83291"/>
    <lineage>
        <taxon>Bacteria</taxon>
        <taxon>Bacillati</taxon>
        <taxon>Actinomycetota</taxon>
        <taxon>Actinomycetes</taxon>
        <taxon>Kitasatosporales</taxon>
        <taxon>Streptomycetaceae</taxon>
        <taxon>Streptomyces</taxon>
    </lineage>
</organism>
<keyword evidence="5 8" id="KW-0418">Kinase</keyword>
<dbReference type="Gene3D" id="1.10.510.10">
    <property type="entry name" value="Transferase(Phosphotransferase) domain 1"/>
    <property type="match status" value="1"/>
</dbReference>
<dbReference type="SUPFAM" id="SSF48452">
    <property type="entry name" value="TPR-like"/>
    <property type="match status" value="1"/>
</dbReference>
<dbReference type="GO" id="GO:0005524">
    <property type="term" value="F:ATP binding"/>
    <property type="evidence" value="ECO:0007669"/>
    <property type="project" value="UniProtKB-KW"/>
</dbReference>
<dbReference type="PANTHER" id="PTHR43671:SF13">
    <property type="entry name" value="SERINE_THREONINE-PROTEIN KINASE NEK2"/>
    <property type="match status" value="1"/>
</dbReference>
<dbReference type="Gene3D" id="3.30.200.20">
    <property type="entry name" value="Phosphorylase Kinase, domain 1"/>
    <property type="match status" value="1"/>
</dbReference>
<name>A0A345XW63_9ACTN</name>
<dbReference type="PROSITE" id="PS50011">
    <property type="entry name" value="PROTEIN_KINASE_DOM"/>
    <property type="match status" value="1"/>
</dbReference>
<dbReference type="Gene3D" id="1.25.40.10">
    <property type="entry name" value="Tetratricopeptide repeat domain"/>
    <property type="match status" value="1"/>
</dbReference>
<dbReference type="EC" id="2.7.11.1" evidence="1"/>
<keyword evidence="6" id="KW-0067">ATP-binding</keyword>
<proteinExistence type="predicted"/>
<sequence length="424" mass="47196">MGDVWLAYDRRSRRAVAVKGIHRELLDPRHPEELIQRFTLEADLLARWKHPGIPAFLDARVDSVASDAYLVMDHVLGRDLTQVIADGHRLSEDEVVSLAVQICDVLEHTHAIPVIHRDLKPANIMLTDRHRVMVLDFGVAKVFRTDQTRLTQNNRVLGTVAYMSPEQCEGRDVHPRSDLYSLACVLYELLTGIPPFGDANFARVLHCHRYQTPEPVSLLRPGVSPALEAVIMAGLAKRASDRPATAREFRRRLESPHESLVTCPPALYRSRPPLSAPDSPVIESLPTAVRITRAQALFEEGLISQAMPTYARLAQDLADLGPEHSEDAVRCRFGIAKCQRHLGYLEEALKALAALADELRSRSPDDRLLLEVRFHVGQLLLDLGDEHGITELAEVFQALTAAARPEDAAITAEVRRALTRATLG</sequence>
<dbReference type="PROSITE" id="PS00108">
    <property type="entry name" value="PROTEIN_KINASE_ST"/>
    <property type="match status" value="1"/>
</dbReference>
<protein>
    <recommendedName>
        <fullName evidence="1">non-specific serine/threonine protein kinase</fullName>
        <ecNumber evidence="1">2.7.11.1</ecNumber>
    </recommendedName>
</protein>
<dbReference type="CDD" id="cd14014">
    <property type="entry name" value="STKc_PknB_like"/>
    <property type="match status" value="1"/>
</dbReference>
<evidence type="ECO:0000256" key="3">
    <source>
        <dbReference type="ARBA" id="ARBA00022679"/>
    </source>
</evidence>
<reference evidence="8 9" key="1">
    <citation type="submission" date="2018-07" db="EMBL/GenBank/DDBJ databases">
        <title>Draft genome of the type strain Streptomyces armeniacus ATCC 15676.</title>
        <authorList>
            <person name="Labana P."/>
            <person name="Gosse J.T."/>
            <person name="Boddy C.N."/>
        </authorList>
    </citation>
    <scope>NUCLEOTIDE SEQUENCE [LARGE SCALE GENOMIC DNA]</scope>
    <source>
        <strain evidence="8 9">ATCC 15676</strain>
    </source>
</reference>
<dbReference type="InterPro" id="IPR008271">
    <property type="entry name" value="Ser/Thr_kinase_AS"/>
</dbReference>
<keyword evidence="9" id="KW-1185">Reference proteome</keyword>
<dbReference type="EMBL" id="CP031320">
    <property type="protein sequence ID" value="AXK35879.1"/>
    <property type="molecule type" value="Genomic_DNA"/>
</dbReference>
<gene>
    <name evidence="8" type="ORF">DVA86_27900</name>
</gene>
<evidence type="ECO:0000256" key="4">
    <source>
        <dbReference type="ARBA" id="ARBA00022741"/>
    </source>
</evidence>
<dbReference type="InterPro" id="IPR011990">
    <property type="entry name" value="TPR-like_helical_dom_sf"/>
</dbReference>
<evidence type="ECO:0000256" key="6">
    <source>
        <dbReference type="ARBA" id="ARBA00022840"/>
    </source>
</evidence>
<dbReference type="InterPro" id="IPR000719">
    <property type="entry name" value="Prot_kinase_dom"/>
</dbReference>
<evidence type="ECO:0000256" key="1">
    <source>
        <dbReference type="ARBA" id="ARBA00012513"/>
    </source>
</evidence>
<evidence type="ECO:0000256" key="2">
    <source>
        <dbReference type="ARBA" id="ARBA00022527"/>
    </source>
</evidence>
<dbReference type="Pfam" id="PF00069">
    <property type="entry name" value="Pkinase"/>
    <property type="match status" value="1"/>
</dbReference>
<evidence type="ECO:0000256" key="5">
    <source>
        <dbReference type="ARBA" id="ARBA00022777"/>
    </source>
</evidence>
<dbReference type="AlphaFoldDB" id="A0A345XW63"/>
<dbReference type="GO" id="GO:0004674">
    <property type="term" value="F:protein serine/threonine kinase activity"/>
    <property type="evidence" value="ECO:0007669"/>
    <property type="project" value="UniProtKB-KW"/>
</dbReference>
<keyword evidence="2 8" id="KW-0723">Serine/threonine-protein kinase</keyword>
<evidence type="ECO:0000313" key="8">
    <source>
        <dbReference type="EMBL" id="AXK35879.1"/>
    </source>
</evidence>
<dbReference type="Proteomes" id="UP000254425">
    <property type="component" value="Chromosome"/>
</dbReference>
<dbReference type="InterPro" id="IPR011009">
    <property type="entry name" value="Kinase-like_dom_sf"/>
</dbReference>
<accession>A0A345XW63</accession>
<feature type="domain" description="Protein kinase" evidence="7">
    <location>
        <begin position="1"/>
        <end position="260"/>
    </location>
</feature>